<accession>A0ABR9LIR2</accession>
<protein>
    <recommendedName>
        <fullName evidence="3">Polymerase nucleotidyl transferase domain-containing protein</fullName>
    </recommendedName>
</protein>
<evidence type="ECO:0008006" key="3">
    <source>
        <dbReference type="Google" id="ProtNLM"/>
    </source>
</evidence>
<keyword evidence="2" id="KW-1185">Reference proteome</keyword>
<proteinExistence type="predicted"/>
<sequence length="267" mass="29229">MTIVSDTVLCLELKPGHGVPLYLADHNGKTEILHRRWSKGLRWSAAEWQRLLDVARTPMDMTGRVVHWPVGAVTWRRGAREAEVLAEFGPELAIVADALSLDVDSIGVCGSSLYKAAVDRSDFDFVVAEQPGDLSIADTVRRLAGDCRIGNVPYHVRFRLPGIGWCDPHVTAPCTLVDAIITGQAERVGTGVLRGQRVVDDSHGHHYPAHYVLAGGKHLVSFRFGHSALLRTGDYVRSVDTAPLFRWGGVTSCVITDGHHYLEGKPV</sequence>
<name>A0ABR9LIR2_9PSEU</name>
<dbReference type="RefSeq" id="WP_192747106.1">
    <property type="nucleotide sequence ID" value="NZ_JADBEJ010000007.1"/>
</dbReference>
<organism evidence="1 2">
    <name type="scientific">Amycolatopsis roodepoortensis</name>
    <dbReference type="NCBI Taxonomy" id="700274"/>
    <lineage>
        <taxon>Bacteria</taxon>
        <taxon>Bacillati</taxon>
        <taxon>Actinomycetota</taxon>
        <taxon>Actinomycetes</taxon>
        <taxon>Pseudonocardiales</taxon>
        <taxon>Pseudonocardiaceae</taxon>
        <taxon>Amycolatopsis</taxon>
    </lineage>
</organism>
<comment type="caution">
    <text evidence="1">The sequence shown here is derived from an EMBL/GenBank/DDBJ whole genome shotgun (WGS) entry which is preliminary data.</text>
</comment>
<dbReference type="Proteomes" id="UP000656548">
    <property type="component" value="Unassembled WGS sequence"/>
</dbReference>
<gene>
    <name evidence="1" type="ORF">H4W30_007629</name>
</gene>
<evidence type="ECO:0000313" key="2">
    <source>
        <dbReference type="Proteomes" id="UP000656548"/>
    </source>
</evidence>
<evidence type="ECO:0000313" key="1">
    <source>
        <dbReference type="EMBL" id="MBE1580548.1"/>
    </source>
</evidence>
<reference evidence="1 2" key="1">
    <citation type="submission" date="2020-10" db="EMBL/GenBank/DDBJ databases">
        <title>Sequencing the genomes of 1000 actinobacteria strains.</title>
        <authorList>
            <person name="Klenk H.-P."/>
        </authorList>
    </citation>
    <scope>NUCLEOTIDE SEQUENCE [LARGE SCALE GENOMIC DNA]</scope>
    <source>
        <strain evidence="1 2">DSM 46661</strain>
    </source>
</reference>
<dbReference type="EMBL" id="JADBEJ010000007">
    <property type="protein sequence ID" value="MBE1580548.1"/>
    <property type="molecule type" value="Genomic_DNA"/>
</dbReference>